<accession>A0A1Y1VTN1</accession>
<keyword evidence="3" id="KW-0597">Phosphoprotein</keyword>
<dbReference type="SMART" id="SM00314">
    <property type="entry name" value="RA"/>
    <property type="match status" value="1"/>
</dbReference>
<dbReference type="InterPro" id="IPR000159">
    <property type="entry name" value="RA_dom"/>
</dbReference>
<evidence type="ECO:0000313" key="14">
    <source>
        <dbReference type="EMBL" id="ORX64376.1"/>
    </source>
</evidence>
<feature type="compositionally biased region" description="Low complexity" evidence="9">
    <location>
        <begin position="186"/>
        <end position="213"/>
    </location>
</feature>
<dbReference type="SMART" id="SM00133">
    <property type="entry name" value="S_TK_X"/>
    <property type="match status" value="1"/>
</dbReference>
<feature type="domain" description="Protein kinase" evidence="11">
    <location>
        <begin position="1395"/>
        <end position="1646"/>
    </location>
</feature>
<feature type="domain" description="PH" evidence="10">
    <location>
        <begin position="1271"/>
        <end position="1374"/>
    </location>
</feature>
<evidence type="ECO:0000256" key="7">
    <source>
        <dbReference type="ARBA" id="ARBA00022840"/>
    </source>
</evidence>
<evidence type="ECO:0000256" key="8">
    <source>
        <dbReference type="PROSITE-ProRule" id="PRU10141"/>
    </source>
</evidence>
<dbReference type="GO" id="GO:0007165">
    <property type="term" value="P:signal transduction"/>
    <property type="evidence" value="ECO:0007669"/>
    <property type="project" value="InterPro"/>
</dbReference>
<dbReference type="Gene3D" id="3.10.20.90">
    <property type="entry name" value="Phosphatidylinositol 3-kinase Catalytic Subunit, Chain A, domain 1"/>
    <property type="match status" value="1"/>
</dbReference>
<comment type="similarity">
    <text evidence="1">Belongs to the protein kinase superfamily. AGC Ser/Thr protein kinase family. RAC subfamily.</text>
</comment>
<feature type="compositionally biased region" description="Basic and acidic residues" evidence="9">
    <location>
        <begin position="18"/>
        <end position="27"/>
    </location>
</feature>
<dbReference type="GO" id="GO:0004674">
    <property type="term" value="F:protein serine/threonine kinase activity"/>
    <property type="evidence" value="ECO:0007669"/>
    <property type="project" value="UniProtKB-KW"/>
</dbReference>
<dbReference type="Pfam" id="PF00069">
    <property type="entry name" value="Pkinase"/>
    <property type="match status" value="1"/>
</dbReference>
<evidence type="ECO:0000256" key="5">
    <source>
        <dbReference type="ARBA" id="ARBA00022741"/>
    </source>
</evidence>
<feature type="region of interest" description="Disordered" evidence="9">
    <location>
        <begin position="182"/>
        <end position="228"/>
    </location>
</feature>
<evidence type="ECO:0000259" key="11">
    <source>
        <dbReference type="PROSITE" id="PS50011"/>
    </source>
</evidence>
<dbReference type="PROSITE" id="PS50200">
    <property type="entry name" value="RA"/>
    <property type="match status" value="1"/>
</dbReference>
<comment type="caution">
    <text evidence="14">The sequence shown here is derived from an EMBL/GenBank/DDBJ whole genome shotgun (WGS) entry which is preliminary data.</text>
</comment>
<dbReference type="PROSITE" id="PS00108">
    <property type="entry name" value="PROTEIN_KINASE_ST"/>
    <property type="match status" value="1"/>
</dbReference>
<evidence type="ECO:0000313" key="15">
    <source>
        <dbReference type="Proteomes" id="UP000193944"/>
    </source>
</evidence>
<dbReference type="SMART" id="SM00220">
    <property type="entry name" value="S_TKc"/>
    <property type="match status" value="1"/>
</dbReference>
<dbReference type="SUPFAM" id="SSF56112">
    <property type="entry name" value="Protein kinase-like (PK-like)"/>
    <property type="match status" value="1"/>
</dbReference>
<dbReference type="STRING" id="1754192.A0A1Y1VTN1"/>
<dbReference type="EMBL" id="MCFG01000530">
    <property type="protein sequence ID" value="ORX64376.1"/>
    <property type="molecule type" value="Genomic_DNA"/>
</dbReference>
<dbReference type="InterPro" id="IPR000719">
    <property type="entry name" value="Prot_kinase_dom"/>
</dbReference>
<dbReference type="PANTHER" id="PTHR24351">
    <property type="entry name" value="RIBOSOMAL PROTEIN S6 KINASE"/>
    <property type="match status" value="1"/>
</dbReference>
<sequence>MEDIEEKSTIAKIGVQKDNNKNSEKINDNVPRTAPNIIVNDNVEVNNTNDDEKQSPNFVANSENNDENDEPVDELSNIVPGSIKNKIKQFEIIQEEKNKEKLPPIGKNRRAFRSRVDSTQMYKRESLALLTSNPENKLRIQTVISQLFNNQNIEELNIPGSNLCSPISSSANNRASFNKLKENYEENNNSKRNSTISEKTNESESSTTNDSSSDVQLPETSKINSEEGRHIRYSIINKPKRYSDQGAINNRNNLFDKDKHLTVRSQDSPLRITSNLQEMESESDVEKDDHNVGFVDSKSLDMISVSPLNKYNFKSQQNINKPSDIIHNLSSSSNDLVNSETDDSLGKMDDIGDIDNNIPNPHKMVSDPQLNNSSAIKILKKQFVPITSKKNSKANIKSIHVKGSGEHIIEKSSWDSINEEYTSSGISRISEHSIQPSEIRPLQINTKMTSDTNLYHAVHNELILSSKSSKSFVAIPNLVSKKAVVRKNSRPAEVRHIKKKSSVSTTNSEESLASPATPLSANSDRFSPHDKFSTFNNEKPTSKLANEYDADILYEYFDEDSNDEDNNNLINSDATSIQNLPIENKVPNLKSGNLSIKTNIQQNLNGLNSSEITTSGVTPLDQVYNSISQELEQRLCQTVRHSVLQKIESNNFMIPINILYEKHYKTQVIYVERRMTIEEVLLQALNSINIYEDYDNYELLQIFGFEDIIEEEDEENNNSSMEELRSPVSPIDGSTRFQNVLDPSEKIQDIVDNMQNISNRKNTILTFRIRKKTSTMKITIFLEEEKKYGHVMVTKSTTSADVIEALLFLQNEPYTENGWFIQRKSVDNYEDGKEILEPTDILYNKEEKYKYILKRKKSKQMSKLVNILGVTDENDLHNIIESKKKKDKDKTSKNANESLKVEPLQDYNEPEEEITEEKIKLFSRILGLTKDEVNHIYMKNKSMNDKKKMELKKKAGSVDQLNNCSNNNLKDDRFSSQMFNIFKSKKEKRLSKLRDSIGTGSMPILLKDDNSQEEQTKMGGSGEFISSNEDIHAPGKRAKKLGNFFGVKPSQRENTELNNIIRKNYNSKKTLDSSQQYVVIRVYFANLTYTTINMSINDTCKTAKKILCERLGVKESDEGLYQIYEFTQKNGYERELHSSERPFDTMRRWQKDEIFLFKLKNNNVKKKTSHGNICDKSKNKYEMSPLKSPIMNMSETNLAGPGTSEQPVRRMAKLAGFFGVVNSKQEEKNNIESEEEVKELFNMLHVMSNSKEEATNQIIKFIHSNDVISSNSVKEGWLNMQVGKCWINSWCYKDNVGAFNIKNWKSGDMMRIILSDIVSAELNDGKSSSSSSGDNIFNIVVKKDGCGPPTQYLFKAKFVIDAIEWVTALKPSTNKTSSETQKVIIEDDSNFKDNFDAMNIIGKGKYSVVFLCKQLSTAEPYAVKILNNQYKDMWEVEKEILKSITHPFIVDIFQAFEYEDHSYLVMEFINGGDLYFHLSQYGRFSEIRVRFYAAEILLALESLHGRDIIYRDLKLENIMITKEGHIKLVDFGQSVPKLIMNIEEVSSMSNIEYIAPEILCGKTYSFASDWWAFGVIIYEMLCEKHPFYSSQKEEIVQRILQSPIDFPSFPSRYIKDLILKLLNRDSEKRLGCSSEGGKEIQNHPFFEKIDFTKLYHLEIKPPFKPNVEDAFDIQYFDTQFTEEPISNNLSEGNLYDDEDDNYNYDNNNDEGENYDYEQDEDNYDNNRQSHYSYDKERNTDEVDDNYNRQSKRYSGMNHYSSMRYEPQETMEYVNEENENNVDDNYNRQSKRYSNLNHFSMRYEPQESMEYVNEENESNIENDSTNSLNIQQQRLNNGWGDEDDDIIDDNNNHQYSMDEKNYTKSYIEKQEQRIKNGW</sequence>
<evidence type="ECO:0000259" key="13">
    <source>
        <dbReference type="PROSITE" id="PS51285"/>
    </source>
</evidence>
<feature type="domain" description="AGC-kinase C-terminal" evidence="13">
    <location>
        <begin position="1647"/>
        <end position="1726"/>
    </location>
</feature>
<dbReference type="PROSITE" id="PS50003">
    <property type="entry name" value="PH_DOMAIN"/>
    <property type="match status" value="1"/>
</dbReference>
<reference evidence="14 15" key="2">
    <citation type="submission" date="2016-08" db="EMBL/GenBank/DDBJ databases">
        <title>Pervasive Adenine N6-methylation of Active Genes in Fungi.</title>
        <authorList>
            <consortium name="DOE Joint Genome Institute"/>
            <person name="Mondo S.J."/>
            <person name="Dannebaum R.O."/>
            <person name="Kuo R.C."/>
            <person name="Labutti K."/>
            <person name="Haridas S."/>
            <person name="Kuo A."/>
            <person name="Salamov A."/>
            <person name="Ahrendt S.R."/>
            <person name="Lipzen A."/>
            <person name="Sullivan W."/>
            <person name="Andreopoulos W.B."/>
            <person name="Clum A."/>
            <person name="Lindquist E."/>
            <person name="Daum C."/>
            <person name="Ramamoorthy G.K."/>
            <person name="Gryganskyi A."/>
            <person name="Culley D."/>
            <person name="Magnuson J.K."/>
            <person name="James T.Y."/>
            <person name="O'Malley M.A."/>
            <person name="Stajich J.E."/>
            <person name="Spatafora J.W."/>
            <person name="Visel A."/>
            <person name="Grigoriev I.V."/>
        </authorList>
    </citation>
    <scope>NUCLEOTIDE SEQUENCE [LARGE SCALE GENOMIC DNA]</scope>
    <source>
        <strain evidence="14 15">S4</strain>
    </source>
</reference>
<evidence type="ECO:0000256" key="3">
    <source>
        <dbReference type="ARBA" id="ARBA00022553"/>
    </source>
</evidence>
<feature type="compositionally biased region" description="Acidic residues" evidence="9">
    <location>
        <begin position="1694"/>
        <end position="1723"/>
    </location>
</feature>
<dbReference type="Gene3D" id="3.30.200.20">
    <property type="entry name" value="Phosphorylase Kinase, domain 1"/>
    <property type="match status" value="1"/>
</dbReference>
<feature type="region of interest" description="Disordered" evidence="9">
    <location>
        <begin position="882"/>
        <end position="909"/>
    </location>
</feature>
<evidence type="ECO:0000256" key="4">
    <source>
        <dbReference type="ARBA" id="ARBA00022679"/>
    </source>
</evidence>
<feature type="region of interest" description="Disordered" evidence="9">
    <location>
        <begin position="489"/>
        <end position="539"/>
    </location>
</feature>
<evidence type="ECO:0000256" key="2">
    <source>
        <dbReference type="ARBA" id="ARBA00022527"/>
    </source>
</evidence>
<dbReference type="InterPro" id="IPR008271">
    <property type="entry name" value="Ser/Thr_kinase_AS"/>
</dbReference>
<gene>
    <name evidence="14" type="ORF">BCR32DRAFT_273124</name>
</gene>
<dbReference type="PROSITE" id="PS00107">
    <property type="entry name" value="PROTEIN_KINASE_ATP"/>
    <property type="match status" value="1"/>
</dbReference>
<keyword evidence="5 8" id="KW-0547">Nucleotide-binding</keyword>
<feature type="binding site" evidence="8">
    <location>
        <position position="1424"/>
    </location>
    <ligand>
        <name>ATP</name>
        <dbReference type="ChEBI" id="CHEBI:30616"/>
    </ligand>
</feature>
<evidence type="ECO:0000259" key="10">
    <source>
        <dbReference type="PROSITE" id="PS50003"/>
    </source>
</evidence>
<keyword evidence="7 8" id="KW-0067">ATP-binding</keyword>
<keyword evidence="2" id="KW-0723">Serine/threonine-protein kinase</keyword>
<keyword evidence="15" id="KW-1185">Reference proteome</keyword>
<dbReference type="Proteomes" id="UP000193944">
    <property type="component" value="Unassembled WGS sequence"/>
</dbReference>
<dbReference type="Pfam" id="PF00788">
    <property type="entry name" value="RA"/>
    <property type="match status" value="1"/>
</dbReference>
<evidence type="ECO:0000256" key="9">
    <source>
        <dbReference type="SAM" id="MobiDB-lite"/>
    </source>
</evidence>
<dbReference type="InterPro" id="IPR017441">
    <property type="entry name" value="Protein_kinase_ATP_BS"/>
</dbReference>
<evidence type="ECO:0000256" key="1">
    <source>
        <dbReference type="ARBA" id="ARBA00006935"/>
    </source>
</evidence>
<dbReference type="OrthoDB" id="10458932at2759"/>
<feature type="compositionally biased region" description="Basic and acidic residues" evidence="9">
    <location>
        <begin position="882"/>
        <end position="892"/>
    </location>
</feature>
<evidence type="ECO:0000256" key="6">
    <source>
        <dbReference type="ARBA" id="ARBA00022777"/>
    </source>
</evidence>
<dbReference type="InterPro" id="IPR001849">
    <property type="entry name" value="PH_domain"/>
</dbReference>
<feature type="compositionally biased region" description="Polar residues" evidence="9">
    <location>
        <begin position="214"/>
        <end position="223"/>
    </location>
</feature>
<dbReference type="PROSITE" id="PS50011">
    <property type="entry name" value="PROTEIN_KINASE_DOM"/>
    <property type="match status" value="1"/>
</dbReference>
<keyword evidence="4" id="KW-0808">Transferase</keyword>
<dbReference type="PROSITE" id="PS51285">
    <property type="entry name" value="AGC_KINASE_CTER"/>
    <property type="match status" value="1"/>
</dbReference>
<feature type="compositionally biased region" description="Acidic residues" evidence="9">
    <location>
        <begin position="64"/>
        <end position="73"/>
    </location>
</feature>
<dbReference type="InterPro" id="IPR000961">
    <property type="entry name" value="AGC-kinase_C"/>
</dbReference>
<evidence type="ECO:0000259" key="12">
    <source>
        <dbReference type="PROSITE" id="PS50200"/>
    </source>
</evidence>
<evidence type="ECO:0008006" key="16">
    <source>
        <dbReference type="Google" id="ProtNLM"/>
    </source>
</evidence>
<dbReference type="Gene3D" id="1.10.510.10">
    <property type="entry name" value="Transferase(Phosphotransferase) domain 1"/>
    <property type="match status" value="1"/>
</dbReference>
<keyword evidence="6" id="KW-0418">Kinase</keyword>
<feature type="compositionally biased region" description="Polar residues" evidence="9">
    <location>
        <begin position="502"/>
        <end position="511"/>
    </location>
</feature>
<feature type="compositionally biased region" description="Low complexity" evidence="9">
    <location>
        <begin position="36"/>
        <end position="48"/>
    </location>
</feature>
<protein>
    <recommendedName>
        <fullName evidence="16">Non-specific serine/threonine protein kinase</fullName>
    </recommendedName>
</protein>
<feature type="region of interest" description="Disordered" evidence="9">
    <location>
        <begin position="1684"/>
        <end position="1765"/>
    </location>
</feature>
<dbReference type="FunFam" id="1.10.510.10:FF:000465">
    <property type="entry name" value="Non-specific serine/threonine protein kinase"/>
    <property type="match status" value="1"/>
</dbReference>
<feature type="domain" description="Ras-associating" evidence="12">
    <location>
        <begin position="1079"/>
        <end position="1162"/>
    </location>
</feature>
<reference evidence="14 15" key="1">
    <citation type="submission" date="2016-08" db="EMBL/GenBank/DDBJ databases">
        <title>A Parts List for Fungal Cellulosomes Revealed by Comparative Genomics.</title>
        <authorList>
            <consortium name="DOE Joint Genome Institute"/>
            <person name="Haitjema C.H."/>
            <person name="Gilmore S.P."/>
            <person name="Henske J.K."/>
            <person name="Solomon K.V."/>
            <person name="De Groot R."/>
            <person name="Kuo A."/>
            <person name="Mondo S.J."/>
            <person name="Salamov A.A."/>
            <person name="Labutti K."/>
            <person name="Zhao Z."/>
            <person name="Chiniquy J."/>
            <person name="Barry K."/>
            <person name="Brewer H.M."/>
            <person name="Purvine S.O."/>
            <person name="Wright A.T."/>
            <person name="Boxma B."/>
            <person name="Van Alen T."/>
            <person name="Hackstein J.H."/>
            <person name="Baker S.E."/>
            <person name="Grigoriev I.V."/>
            <person name="O'Malley M.A."/>
        </authorList>
    </citation>
    <scope>NUCLEOTIDE SEQUENCE [LARGE SCALE GENOMIC DNA]</scope>
    <source>
        <strain evidence="14 15">S4</strain>
    </source>
</reference>
<dbReference type="SUPFAM" id="SSF54236">
    <property type="entry name" value="Ubiquitin-like"/>
    <property type="match status" value="1"/>
</dbReference>
<dbReference type="GO" id="GO:0005524">
    <property type="term" value="F:ATP binding"/>
    <property type="evidence" value="ECO:0007669"/>
    <property type="project" value="UniProtKB-UniRule"/>
</dbReference>
<organism evidence="14 15">
    <name type="scientific">Anaeromyces robustus</name>
    <dbReference type="NCBI Taxonomy" id="1754192"/>
    <lineage>
        <taxon>Eukaryota</taxon>
        <taxon>Fungi</taxon>
        <taxon>Fungi incertae sedis</taxon>
        <taxon>Chytridiomycota</taxon>
        <taxon>Chytridiomycota incertae sedis</taxon>
        <taxon>Neocallimastigomycetes</taxon>
        <taxon>Neocallimastigales</taxon>
        <taxon>Neocallimastigaceae</taxon>
        <taxon>Anaeromyces</taxon>
    </lineage>
</organism>
<dbReference type="InterPro" id="IPR011009">
    <property type="entry name" value="Kinase-like_dom_sf"/>
</dbReference>
<feature type="region of interest" description="Disordered" evidence="9">
    <location>
        <begin position="1"/>
        <end position="75"/>
    </location>
</feature>
<dbReference type="InterPro" id="IPR029071">
    <property type="entry name" value="Ubiquitin-like_domsf"/>
</dbReference>
<name>A0A1Y1VTN1_9FUNG</name>
<proteinExistence type="inferred from homology"/>